<evidence type="ECO:0000256" key="1">
    <source>
        <dbReference type="SAM" id="MobiDB-lite"/>
    </source>
</evidence>
<gene>
    <name evidence="2" type="ORF">BJP25_06135</name>
</gene>
<keyword evidence="3" id="KW-1185">Reference proteome</keyword>
<name>A0A1Q9LTH6_9PSEU</name>
<feature type="compositionally biased region" description="Pro residues" evidence="1">
    <location>
        <begin position="74"/>
        <end position="87"/>
    </location>
</feature>
<organism evidence="2 3">
    <name type="scientific">Actinokineospora bangkokensis</name>
    <dbReference type="NCBI Taxonomy" id="1193682"/>
    <lineage>
        <taxon>Bacteria</taxon>
        <taxon>Bacillati</taxon>
        <taxon>Actinomycetota</taxon>
        <taxon>Actinomycetes</taxon>
        <taxon>Pseudonocardiales</taxon>
        <taxon>Pseudonocardiaceae</taxon>
        <taxon>Actinokineospora</taxon>
    </lineage>
</organism>
<evidence type="ECO:0000313" key="2">
    <source>
        <dbReference type="EMBL" id="OLR95335.1"/>
    </source>
</evidence>
<sequence length="98" mass="9896">MWALERWLVMSMVLLAAVSVLMLLVSMGLFSAREATTTGGPADAPGGATPALVRASPFDGTPASGWAEGADGIVPPPPPSAPSPPPGSARRPPAPERP</sequence>
<accession>A0A1Q9LTH6</accession>
<dbReference type="EMBL" id="MKQR01000002">
    <property type="protein sequence ID" value="OLR95335.1"/>
    <property type="molecule type" value="Genomic_DNA"/>
</dbReference>
<proteinExistence type="predicted"/>
<feature type="region of interest" description="Disordered" evidence="1">
    <location>
        <begin position="35"/>
        <end position="98"/>
    </location>
</feature>
<dbReference type="AlphaFoldDB" id="A0A1Q9LTH6"/>
<protein>
    <submittedName>
        <fullName evidence="2">Uncharacterized protein</fullName>
    </submittedName>
</protein>
<evidence type="ECO:0000313" key="3">
    <source>
        <dbReference type="Proteomes" id="UP000186040"/>
    </source>
</evidence>
<reference evidence="2 3" key="1">
    <citation type="submission" date="2016-10" db="EMBL/GenBank/DDBJ databases">
        <title>The Draft Genome Sequence of Actinokineospora bangkokensis 44EHWT reveals the biosynthetic pathway of antifungal compounds Thailandins with unusual extender unit butylmalonyl-CoA.</title>
        <authorList>
            <person name="Greule A."/>
            <person name="Intra B."/>
            <person name="Flemming S."/>
            <person name="Rommel M.G."/>
            <person name="Panbangred W."/>
            <person name="Bechthold A."/>
        </authorList>
    </citation>
    <scope>NUCLEOTIDE SEQUENCE [LARGE SCALE GENOMIC DNA]</scope>
    <source>
        <strain evidence="2 3">44EHW</strain>
    </source>
</reference>
<feature type="compositionally biased region" description="Low complexity" evidence="1">
    <location>
        <begin position="35"/>
        <end position="51"/>
    </location>
</feature>
<comment type="caution">
    <text evidence="2">The sequence shown here is derived from an EMBL/GenBank/DDBJ whole genome shotgun (WGS) entry which is preliminary data.</text>
</comment>
<dbReference type="Proteomes" id="UP000186040">
    <property type="component" value="Unassembled WGS sequence"/>
</dbReference>